<evidence type="ECO:0000313" key="1">
    <source>
        <dbReference type="EMBL" id="RZM79066.1"/>
    </source>
</evidence>
<proteinExistence type="predicted"/>
<evidence type="ECO:0000313" key="2">
    <source>
        <dbReference type="Proteomes" id="UP000292459"/>
    </source>
</evidence>
<protein>
    <submittedName>
        <fullName evidence="1">Uncharacterized protein</fullName>
    </submittedName>
</protein>
<keyword evidence="2" id="KW-1185">Reference proteome</keyword>
<name>A0A4V2E2M4_9CYAN</name>
<dbReference type="Proteomes" id="UP000292459">
    <property type="component" value="Unassembled WGS sequence"/>
</dbReference>
<dbReference type="RefSeq" id="WP_052288547.1">
    <property type="nucleotide sequence ID" value="NZ_QVFV01000002.1"/>
</dbReference>
<dbReference type="OrthoDB" id="532699at2"/>
<dbReference type="AlphaFoldDB" id="A0A4V2E2M4"/>
<comment type="caution">
    <text evidence="1">The sequence shown here is derived from an EMBL/GenBank/DDBJ whole genome shotgun (WGS) entry which is preliminary data.</text>
</comment>
<dbReference type="EMBL" id="QVFV01000002">
    <property type="protein sequence ID" value="RZM79066.1"/>
    <property type="molecule type" value="Genomic_DNA"/>
</dbReference>
<gene>
    <name evidence="1" type="ORF">DYY88_09890</name>
</gene>
<sequence>MTSHLQILEQFLAQTLSAKLSAETLAALMEHPEIAAELLPVFDQLPFADDYVPRAIAVLFDDVTVLEWQDGQTTYQCPHVAADYQPELVEWLIDGETAYFSVQGREVINRLPAVPQLNLETLKAMEESSCKPL</sequence>
<reference evidence="1 2" key="1">
    <citation type="submission" date="2018-11" db="EMBL/GenBank/DDBJ databases">
        <title>Whole genome sequencing of an environmental sample.</title>
        <authorList>
            <person name="Sarangi A.N."/>
            <person name="Singh D."/>
            <person name="Tripathy S."/>
        </authorList>
    </citation>
    <scope>NUCLEOTIDE SEQUENCE [LARGE SCALE GENOMIC DNA]</scope>
    <source>
        <strain evidence="1 2">Lakshadweep</strain>
    </source>
</reference>
<accession>A0A4V2E2M4</accession>
<organism evidence="1 2">
    <name type="scientific">Leptolyngbya iicbica LK</name>
    <dbReference type="NCBI Taxonomy" id="2294035"/>
    <lineage>
        <taxon>Bacteria</taxon>
        <taxon>Bacillati</taxon>
        <taxon>Cyanobacteriota</taxon>
        <taxon>Cyanophyceae</taxon>
        <taxon>Leptolyngbyales</taxon>
        <taxon>Leptolyngbyaceae</taxon>
        <taxon>Leptolyngbya group</taxon>
        <taxon>Leptolyngbya</taxon>
        <taxon>Leptolyngbya iicbica</taxon>
    </lineage>
</organism>